<comment type="subcellular location">
    <subcellularLocation>
        <location evidence="1">Cell membrane</location>
        <topology evidence="1">Multi-pass membrane protein</topology>
    </subcellularLocation>
</comment>
<name>A0ABR7ME10_9BACT</name>
<evidence type="ECO:0000256" key="11">
    <source>
        <dbReference type="ARBA" id="ARBA00023098"/>
    </source>
</evidence>
<evidence type="ECO:0000256" key="12">
    <source>
        <dbReference type="ARBA" id="ARBA00023136"/>
    </source>
</evidence>
<dbReference type="InterPro" id="IPR033717">
    <property type="entry name" value="UDPK"/>
</dbReference>
<sequence>MKDKKFSIKSRLHSFKAAFNGLKIVVSKEHNARIHTVVATLVIIAGWWAGISKTEWIALLLCIGFLFAMELFNTAIEYLADHVTPDQHEQIREVKDLAAAGVLVAAIITAITGAIVFLPRILSAFK</sequence>
<dbReference type="RefSeq" id="WP_187258318.1">
    <property type="nucleotide sequence ID" value="NZ_JBHULF010000005.1"/>
</dbReference>
<evidence type="ECO:0000256" key="6">
    <source>
        <dbReference type="ARBA" id="ARBA00022692"/>
    </source>
</evidence>
<dbReference type="InterPro" id="IPR000829">
    <property type="entry name" value="DAGK"/>
</dbReference>
<feature type="transmembrane region" description="Helical" evidence="15">
    <location>
        <begin position="32"/>
        <end position="50"/>
    </location>
</feature>
<proteinExistence type="inferred from homology"/>
<evidence type="ECO:0000256" key="13">
    <source>
        <dbReference type="ARBA" id="ARBA00023209"/>
    </source>
</evidence>
<feature type="transmembrane region" description="Helical" evidence="15">
    <location>
        <begin position="97"/>
        <end position="118"/>
    </location>
</feature>
<dbReference type="EMBL" id="MBUA01000030">
    <property type="protein sequence ID" value="MBC6493000.1"/>
    <property type="molecule type" value="Genomic_DNA"/>
</dbReference>
<comment type="similarity">
    <text evidence="2">Belongs to the bacterial diacylglycerol kinase family.</text>
</comment>
<keyword evidence="17" id="KW-1185">Reference proteome</keyword>
<keyword evidence="7" id="KW-0547">Nucleotide-binding</keyword>
<keyword evidence="6 15" id="KW-0812">Transmembrane</keyword>
<dbReference type="Gene3D" id="1.10.287.3610">
    <property type="match status" value="1"/>
</dbReference>
<feature type="transmembrane region" description="Helical" evidence="15">
    <location>
        <begin position="56"/>
        <end position="76"/>
    </location>
</feature>
<keyword evidence="5" id="KW-0808">Transferase</keyword>
<keyword evidence="13" id="KW-0594">Phospholipid biosynthesis</keyword>
<dbReference type="CDD" id="cd14265">
    <property type="entry name" value="UDPK_IM_like"/>
    <property type="match status" value="1"/>
</dbReference>
<evidence type="ECO:0000256" key="1">
    <source>
        <dbReference type="ARBA" id="ARBA00004651"/>
    </source>
</evidence>
<comment type="caution">
    <text evidence="16">The sequence shown here is derived from an EMBL/GenBank/DDBJ whole genome shotgun (WGS) entry which is preliminary data.</text>
</comment>
<keyword evidence="9" id="KW-0067">ATP-binding</keyword>
<evidence type="ECO:0000256" key="10">
    <source>
        <dbReference type="ARBA" id="ARBA00022989"/>
    </source>
</evidence>
<evidence type="ECO:0000256" key="3">
    <source>
        <dbReference type="ARBA" id="ARBA00022475"/>
    </source>
</evidence>
<keyword evidence="11" id="KW-0443">Lipid metabolism</keyword>
<evidence type="ECO:0000256" key="14">
    <source>
        <dbReference type="ARBA" id="ARBA00023264"/>
    </source>
</evidence>
<keyword evidence="10 15" id="KW-1133">Transmembrane helix</keyword>
<evidence type="ECO:0000256" key="5">
    <source>
        <dbReference type="ARBA" id="ARBA00022679"/>
    </source>
</evidence>
<organism evidence="16 17">
    <name type="scientific">Flavihumibacter stibioxidans</name>
    <dbReference type="NCBI Taxonomy" id="1834163"/>
    <lineage>
        <taxon>Bacteria</taxon>
        <taxon>Pseudomonadati</taxon>
        <taxon>Bacteroidota</taxon>
        <taxon>Chitinophagia</taxon>
        <taxon>Chitinophagales</taxon>
        <taxon>Chitinophagaceae</taxon>
        <taxon>Flavihumibacter</taxon>
    </lineage>
</organism>
<dbReference type="Pfam" id="PF01219">
    <property type="entry name" value="DAGK_prokar"/>
    <property type="match status" value="1"/>
</dbReference>
<keyword evidence="8 16" id="KW-0418">Kinase</keyword>
<evidence type="ECO:0000256" key="7">
    <source>
        <dbReference type="ARBA" id="ARBA00022741"/>
    </source>
</evidence>
<dbReference type="PANTHER" id="PTHR34299:SF1">
    <property type="entry name" value="DIACYLGLYCEROL KINASE"/>
    <property type="match status" value="1"/>
</dbReference>
<evidence type="ECO:0000313" key="17">
    <source>
        <dbReference type="Proteomes" id="UP000765802"/>
    </source>
</evidence>
<keyword evidence="12 15" id="KW-0472">Membrane</keyword>
<keyword evidence="4" id="KW-0444">Lipid biosynthesis</keyword>
<accession>A0ABR7ME10</accession>
<evidence type="ECO:0000256" key="2">
    <source>
        <dbReference type="ARBA" id="ARBA00005967"/>
    </source>
</evidence>
<dbReference type="GO" id="GO:0016301">
    <property type="term" value="F:kinase activity"/>
    <property type="evidence" value="ECO:0007669"/>
    <property type="project" value="UniProtKB-KW"/>
</dbReference>
<dbReference type="Proteomes" id="UP000765802">
    <property type="component" value="Unassembled WGS sequence"/>
</dbReference>
<evidence type="ECO:0000256" key="9">
    <source>
        <dbReference type="ARBA" id="ARBA00022840"/>
    </source>
</evidence>
<evidence type="ECO:0000256" key="8">
    <source>
        <dbReference type="ARBA" id="ARBA00022777"/>
    </source>
</evidence>
<reference evidence="16 17" key="1">
    <citation type="submission" date="2016-07" db="EMBL/GenBank/DDBJ databases">
        <title>Genome analysis of Flavihumibacter stibioxidans YS-17.</title>
        <authorList>
            <person name="Shi K."/>
            <person name="Han Y."/>
            <person name="Wang G."/>
        </authorList>
    </citation>
    <scope>NUCLEOTIDE SEQUENCE [LARGE SCALE GENOMIC DNA]</scope>
    <source>
        <strain evidence="16 17">YS-17</strain>
    </source>
</reference>
<protein>
    <submittedName>
        <fullName evidence="16">Diacylglycerol kinase</fullName>
    </submittedName>
</protein>
<dbReference type="PANTHER" id="PTHR34299">
    <property type="entry name" value="DIACYLGLYCEROL KINASE"/>
    <property type="match status" value="1"/>
</dbReference>
<evidence type="ECO:0000313" key="16">
    <source>
        <dbReference type="EMBL" id="MBC6493000.1"/>
    </source>
</evidence>
<keyword evidence="14" id="KW-1208">Phospholipid metabolism</keyword>
<dbReference type="InterPro" id="IPR036945">
    <property type="entry name" value="DAGK_sf"/>
</dbReference>
<evidence type="ECO:0000256" key="4">
    <source>
        <dbReference type="ARBA" id="ARBA00022516"/>
    </source>
</evidence>
<gene>
    <name evidence="16" type="ORF">BC349_18240</name>
</gene>
<keyword evidence="3" id="KW-1003">Cell membrane</keyword>
<evidence type="ECO:0000256" key="15">
    <source>
        <dbReference type="SAM" id="Phobius"/>
    </source>
</evidence>